<reference evidence="3 4" key="1">
    <citation type="submission" date="2019-12" db="EMBL/GenBank/DDBJ databases">
        <authorList>
            <person name="Alioto T."/>
            <person name="Alioto T."/>
            <person name="Gomez Garrido J."/>
        </authorList>
    </citation>
    <scope>NUCLEOTIDE SEQUENCE [LARGE SCALE GENOMIC DNA]</scope>
</reference>
<feature type="region of interest" description="Disordered" evidence="1">
    <location>
        <begin position="1"/>
        <end position="26"/>
    </location>
</feature>
<sequence>MEIDAASRSAIENRMEEGLGDTSESAPWDFLKTRKWRWTMNLSETTLFDDEETSTDHRNVADDSRAEVPINVNVNVTEEPREPHGHRVMQTVREILKIQQHDHPVAEEIGMGV</sequence>
<keyword evidence="4" id="KW-1185">Reference proteome</keyword>
<evidence type="ECO:0000256" key="1">
    <source>
        <dbReference type="SAM" id="MobiDB-lite"/>
    </source>
</evidence>
<dbReference type="Proteomes" id="UP000594638">
    <property type="component" value="Unassembled WGS sequence"/>
</dbReference>
<accession>A0A8S0R117</accession>
<gene>
    <name evidence="3" type="ORF">OLEA9_A089509</name>
</gene>
<feature type="domain" description="Cryptochrome C-terminal" evidence="2">
    <location>
        <begin position="49"/>
        <end position="104"/>
    </location>
</feature>
<evidence type="ECO:0000313" key="4">
    <source>
        <dbReference type="Proteomes" id="UP000594638"/>
    </source>
</evidence>
<dbReference type="InterPro" id="IPR020978">
    <property type="entry name" value="Cryptochrome_C"/>
</dbReference>
<organism evidence="3 4">
    <name type="scientific">Olea europaea subsp. europaea</name>
    <dbReference type="NCBI Taxonomy" id="158383"/>
    <lineage>
        <taxon>Eukaryota</taxon>
        <taxon>Viridiplantae</taxon>
        <taxon>Streptophyta</taxon>
        <taxon>Embryophyta</taxon>
        <taxon>Tracheophyta</taxon>
        <taxon>Spermatophyta</taxon>
        <taxon>Magnoliopsida</taxon>
        <taxon>eudicotyledons</taxon>
        <taxon>Gunneridae</taxon>
        <taxon>Pentapetalae</taxon>
        <taxon>asterids</taxon>
        <taxon>lamiids</taxon>
        <taxon>Lamiales</taxon>
        <taxon>Oleaceae</taxon>
        <taxon>Oleeae</taxon>
        <taxon>Olea</taxon>
    </lineage>
</organism>
<dbReference type="Gramene" id="OE9A089509T1">
    <property type="protein sequence ID" value="OE9A089509C1"/>
    <property type="gene ID" value="OE9A089509"/>
</dbReference>
<proteinExistence type="predicted"/>
<dbReference type="EMBL" id="CACTIH010002029">
    <property type="protein sequence ID" value="CAA2971886.1"/>
    <property type="molecule type" value="Genomic_DNA"/>
</dbReference>
<dbReference type="AlphaFoldDB" id="A0A8S0R117"/>
<name>A0A8S0R117_OLEEU</name>
<comment type="caution">
    <text evidence="3">The sequence shown here is derived from an EMBL/GenBank/DDBJ whole genome shotgun (WGS) entry which is preliminary data.</text>
</comment>
<dbReference type="Pfam" id="PF12546">
    <property type="entry name" value="Cryptochrome_C"/>
    <property type="match status" value="1"/>
</dbReference>
<protein>
    <recommendedName>
        <fullName evidence="2">Cryptochrome C-terminal domain-containing protein</fullName>
    </recommendedName>
</protein>
<evidence type="ECO:0000313" key="3">
    <source>
        <dbReference type="EMBL" id="CAA2971886.1"/>
    </source>
</evidence>
<evidence type="ECO:0000259" key="2">
    <source>
        <dbReference type="Pfam" id="PF12546"/>
    </source>
</evidence>